<dbReference type="PANTHER" id="PTHR38761">
    <property type="entry name" value="GLUTAMATE--CYSTEINE LIGASE"/>
    <property type="match status" value="1"/>
</dbReference>
<dbReference type="AlphaFoldDB" id="A0AAW8R516"/>
<evidence type="ECO:0000313" key="12">
    <source>
        <dbReference type="Proteomes" id="UP001249020"/>
    </source>
</evidence>
<dbReference type="SUPFAM" id="SSF55931">
    <property type="entry name" value="Glutamine synthetase/guanido kinase"/>
    <property type="match status" value="1"/>
</dbReference>
<dbReference type="GO" id="GO:0046872">
    <property type="term" value="F:metal ion binding"/>
    <property type="evidence" value="ECO:0007669"/>
    <property type="project" value="TreeGrafter"/>
</dbReference>
<comment type="pathway">
    <text evidence="1 8 9">Sulfur metabolism; glutathione biosynthesis; glutathione from L-cysteine and L-glutamate: step 1/2.</text>
</comment>
<dbReference type="Proteomes" id="UP001249020">
    <property type="component" value="Unassembled WGS sequence"/>
</dbReference>
<keyword evidence="5 8" id="KW-0547">Nucleotide-binding</keyword>
<evidence type="ECO:0000313" key="11">
    <source>
        <dbReference type="EMBL" id="MDT0582930.1"/>
    </source>
</evidence>
<reference evidence="11 12" key="1">
    <citation type="submission" date="2023-09" db="EMBL/GenBank/DDBJ databases">
        <authorList>
            <person name="Rey-Velasco X."/>
        </authorList>
    </citation>
    <scope>NUCLEOTIDE SEQUENCE [LARGE SCALE GENOMIC DNA]</scope>
    <source>
        <strain evidence="11 12">W409</strain>
    </source>
</reference>
<keyword evidence="3 8" id="KW-0436">Ligase</keyword>
<evidence type="ECO:0000256" key="7">
    <source>
        <dbReference type="ARBA" id="ARBA00048819"/>
    </source>
</evidence>
<dbReference type="Pfam" id="PF04262">
    <property type="entry name" value="Glu_cys_ligase"/>
    <property type="match status" value="1"/>
</dbReference>
<protein>
    <recommendedName>
        <fullName evidence="8">Glutamate--cysteine ligase</fullName>
        <ecNumber evidence="8">6.3.2.2</ecNumber>
    </recommendedName>
    <alternativeName>
        <fullName evidence="8">Gamma-ECS</fullName>
        <shortName evidence="8">GCS</shortName>
    </alternativeName>
    <alternativeName>
        <fullName evidence="8">Gamma-glutamylcysteine synthetase</fullName>
    </alternativeName>
</protein>
<dbReference type="GO" id="GO:0005524">
    <property type="term" value="F:ATP binding"/>
    <property type="evidence" value="ECO:0007669"/>
    <property type="project" value="UniProtKB-KW"/>
</dbReference>
<dbReference type="InterPro" id="IPR007370">
    <property type="entry name" value="Glu_cys_ligase"/>
</dbReference>
<dbReference type="InterPro" id="IPR006334">
    <property type="entry name" value="Glut_cys_ligase"/>
</dbReference>
<evidence type="ECO:0000256" key="3">
    <source>
        <dbReference type="ARBA" id="ARBA00022598"/>
    </source>
</evidence>
<organism evidence="11 12">
    <name type="scientific">Brumicola blandensis</name>
    <dbReference type="NCBI Taxonomy" id="3075611"/>
    <lineage>
        <taxon>Bacteria</taxon>
        <taxon>Pseudomonadati</taxon>
        <taxon>Pseudomonadota</taxon>
        <taxon>Gammaproteobacteria</taxon>
        <taxon>Alteromonadales</taxon>
        <taxon>Alteromonadaceae</taxon>
        <taxon>Brumicola</taxon>
    </lineage>
</organism>
<evidence type="ECO:0000256" key="8">
    <source>
        <dbReference type="HAMAP-Rule" id="MF_00578"/>
    </source>
</evidence>
<evidence type="ECO:0000256" key="4">
    <source>
        <dbReference type="ARBA" id="ARBA00022684"/>
    </source>
</evidence>
<name>A0AAW8R516_9ALTE</name>
<accession>A0AAW8R516</accession>
<gene>
    <name evidence="8 11" type="primary">gshA</name>
    <name evidence="11" type="ORF">RM544_10295</name>
</gene>
<evidence type="ECO:0000256" key="6">
    <source>
        <dbReference type="ARBA" id="ARBA00022840"/>
    </source>
</evidence>
<evidence type="ECO:0000256" key="9">
    <source>
        <dbReference type="RuleBase" id="RU004391"/>
    </source>
</evidence>
<dbReference type="GO" id="GO:0004357">
    <property type="term" value="F:glutamate-cysteine ligase activity"/>
    <property type="evidence" value="ECO:0007669"/>
    <property type="project" value="UniProtKB-UniRule"/>
</dbReference>
<feature type="domain" description="Glutamate--cysteine ligase" evidence="10">
    <location>
        <begin position="13"/>
        <end position="385"/>
    </location>
</feature>
<comment type="caution">
    <text evidence="11">The sequence shown here is derived from an EMBL/GenBank/DDBJ whole genome shotgun (WGS) entry which is preliminary data.</text>
</comment>
<dbReference type="HAMAP" id="MF_00578">
    <property type="entry name" value="Glu_cys_ligase"/>
    <property type="match status" value="1"/>
</dbReference>
<evidence type="ECO:0000256" key="5">
    <source>
        <dbReference type="ARBA" id="ARBA00022741"/>
    </source>
</evidence>
<dbReference type="RefSeq" id="WP_311361699.1">
    <property type="nucleotide sequence ID" value="NZ_JAVRIE010000003.1"/>
</dbReference>
<keyword evidence="6 8" id="KW-0067">ATP-binding</keyword>
<dbReference type="GO" id="GO:0005829">
    <property type="term" value="C:cytosol"/>
    <property type="evidence" value="ECO:0007669"/>
    <property type="project" value="TreeGrafter"/>
</dbReference>
<proteinExistence type="inferred from homology"/>
<dbReference type="EC" id="6.3.2.2" evidence="8"/>
<comment type="catalytic activity">
    <reaction evidence="7 8 9">
        <text>L-cysteine + L-glutamate + ATP = gamma-L-glutamyl-L-cysteine + ADP + phosphate + H(+)</text>
        <dbReference type="Rhea" id="RHEA:13285"/>
        <dbReference type="ChEBI" id="CHEBI:15378"/>
        <dbReference type="ChEBI" id="CHEBI:29985"/>
        <dbReference type="ChEBI" id="CHEBI:30616"/>
        <dbReference type="ChEBI" id="CHEBI:35235"/>
        <dbReference type="ChEBI" id="CHEBI:43474"/>
        <dbReference type="ChEBI" id="CHEBI:58173"/>
        <dbReference type="ChEBI" id="CHEBI:456216"/>
        <dbReference type="EC" id="6.3.2.2"/>
    </reaction>
</comment>
<sequence>MAIDPQTFSNRLSALSQSQFQSSLPNIKHGVEREALRVNPNGGLATSMHGDALGAPLTHESITTDFSESLMEFITPPEKQARVTLAQLADIHKFVYDNIGEERLWPMSMPCFVNKETSIPIARYGSSNVAKMKEVYRKGLHNRYGSMMQVIAGVHFNFSLPDEFWQAWCDLNEVENTVEQRSAYHFDLIRNFRRLSWLIPYLYGASPALCQSFLAGKEQKFPFEKLGVGTLYLPYATSLRMSDLGYTNSEQSSLNICYNDLGSYVKSVRAAINTPSEQYGAFPSGENGQWEQLNDNVLQIENELYSPIRPKQVAKSLEKPSDALEDRGVSYIEVRALDVNPFSPLGIEENQFYFLDVFLLYCLLDESPKFEQKAYEESEANLNKVVLEGRKPGLNLLRDKQEISLADWAEDLFGDLKQVALILDSANGNEKYSASVEKEFLKVKDPSQTPSARWLNTLIENNIDNSRIGLELALEYKKYASGLDYLHISEEDFKQQARESIANREQIEKSDTLDFADFIERYFAK</sequence>
<evidence type="ECO:0000259" key="10">
    <source>
        <dbReference type="Pfam" id="PF04262"/>
    </source>
</evidence>
<dbReference type="NCBIfam" id="TIGR01434">
    <property type="entry name" value="glu_cys_ligase"/>
    <property type="match status" value="1"/>
</dbReference>
<dbReference type="InterPro" id="IPR014746">
    <property type="entry name" value="Gln_synth/guanido_kin_cat_dom"/>
</dbReference>
<evidence type="ECO:0000256" key="2">
    <source>
        <dbReference type="ARBA" id="ARBA00008772"/>
    </source>
</evidence>
<dbReference type="EMBL" id="JAVRIE010000003">
    <property type="protein sequence ID" value="MDT0582930.1"/>
    <property type="molecule type" value="Genomic_DNA"/>
</dbReference>
<dbReference type="Gene3D" id="3.30.590.20">
    <property type="match status" value="1"/>
</dbReference>
<dbReference type="GO" id="GO:0006750">
    <property type="term" value="P:glutathione biosynthetic process"/>
    <property type="evidence" value="ECO:0007669"/>
    <property type="project" value="UniProtKB-UniRule"/>
</dbReference>
<comment type="similarity">
    <text evidence="2 8">Belongs to the glutamate--cysteine ligase type 1 family. Type 1 subfamily.</text>
</comment>
<dbReference type="PANTHER" id="PTHR38761:SF1">
    <property type="entry name" value="GLUTAMATE--CYSTEINE LIGASE"/>
    <property type="match status" value="1"/>
</dbReference>
<keyword evidence="12" id="KW-1185">Reference proteome</keyword>
<keyword evidence="4 8" id="KW-0317">Glutathione biosynthesis</keyword>
<evidence type="ECO:0000256" key="1">
    <source>
        <dbReference type="ARBA" id="ARBA00005006"/>
    </source>
</evidence>